<keyword evidence="5" id="KW-1185">Reference proteome</keyword>
<dbReference type="SUPFAM" id="SSF57756">
    <property type="entry name" value="Retrovirus zinc finger-like domains"/>
    <property type="match status" value="1"/>
</dbReference>
<evidence type="ECO:0000313" key="4">
    <source>
        <dbReference type="EMBL" id="KAG9479427.1"/>
    </source>
</evidence>
<feature type="compositionally biased region" description="Acidic residues" evidence="2">
    <location>
        <begin position="364"/>
        <end position="373"/>
    </location>
</feature>
<organism evidence="4 5">
    <name type="scientific">Eleutherodactylus coqui</name>
    <name type="common">Puerto Rican coqui</name>
    <dbReference type="NCBI Taxonomy" id="57060"/>
    <lineage>
        <taxon>Eukaryota</taxon>
        <taxon>Metazoa</taxon>
        <taxon>Chordata</taxon>
        <taxon>Craniata</taxon>
        <taxon>Vertebrata</taxon>
        <taxon>Euteleostomi</taxon>
        <taxon>Amphibia</taxon>
        <taxon>Batrachia</taxon>
        <taxon>Anura</taxon>
        <taxon>Neobatrachia</taxon>
        <taxon>Hyloidea</taxon>
        <taxon>Eleutherodactylidae</taxon>
        <taxon>Eleutherodactylinae</taxon>
        <taxon>Eleutherodactylus</taxon>
        <taxon>Eleutherodactylus</taxon>
    </lineage>
</organism>
<feature type="region of interest" description="Disordered" evidence="2">
    <location>
        <begin position="1"/>
        <end position="41"/>
    </location>
</feature>
<dbReference type="EMBL" id="WNTK01000008">
    <property type="protein sequence ID" value="KAG9479427.1"/>
    <property type="molecule type" value="Genomic_DNA"/>
</dbReference>
<feature type="region of interest" description="Disordered" evidence="2">
    <location>
        <begin position="808"/>
        <end position="842"/>
    </location>
</feature>
<dbReference type="SUPFAM" id="SSF64268">
    <property type="entry name" value="PX domain"/>
    <property type="match status" value="1"/>
</dbReference>
<evidence type="ECO:0000256" key="1">
    <source>
        <dbReference type="PROSITE-ProRule" id="PRU00047"/>
    </source>
</evidence>
<dbReference type="AlphaFoldDB" id="A0A8J6F0X7"/>
<gene>
    <name evidence="4" type="ORF">GDO78_012875</name>
</gene>
<protein>
    <recommendedName>
        <fullName evidence="3">CCHC-type domain-containing protein</fullName>
    </recommendedName>
</protein>
<dbReference type="GO" id="GO:0035091">
    <property type="term" value="F:phosphatidylinositol binding"/>
    <property type="evidence" value="ECO:0007669"/>
    <property type="project" value="InterPro"/>
</dbReference>
<feature type="compositionally biased region" description="Basic and acidic residues" evidence="2">
    <location>
        <begin position="405"/>
        <end position="417"/>
    </location>
</feature>
<dbReference type="Pfam" id="PF00098">
    <property type="entry name" value="zf-CCHC"/>
    <property type="match status" value="1"/>
</dbReference>
<dbReference type="PROSITE" id="PS50158">
    <property type="entry name" value="ZF_CCHC"/>
    <property type="match status" value="1"/>
</dbReference>
<dbReference type="GO" id="GO:0003676">
    <property type="term" value="F:nucleic acid binding"/>
    <property type="evidence" value="ECO:0007669"/>
    <property type="project" value="InterPro"/>
</dbReference>
<feature type="region of interest" description="Disordered" evidence="2">
    <location>
        <begin position="401"/>
        <end position="420"/>
    </location>
</feature>
<reference evidence="4" key="1">
    <citation type="thesis" date="2020" institute="ProQuest LLC" country="789 East Eisenhower Parkway, Ann Arbor, MI, USA">
        <title>Comparative Genomics and Chromosome Evolution.</title>
        <authorList>
            <person name="Mudd A.B."/>
        </authorList>
    </citation>
    <scope>NUCLEOTIDE SEQUENCE</scope>
    <source>
        <strain evidence="4">HN-11 Male</strain>
        <tissue evidence="4">Kidney and liver</tissue>
    </source>
</reference>
<evidence type="ECO:0000313" key="5">
    <source>
        <dbReference type="Proteomes" id="UP000770717"/>
    </source>
</evidence>
<dbReference type="Gene3D" id="4.10.60.10">
    <property type="entry name" value="Zinc finger, CCHC-type"/>
    <property type="match status" value="1"/>
</dbReference>
<dbReference type="InterPro" id="IPR058599">
    <property type="entry name" value="PHAT_Smg/ZCCHC2-like"/>
</dbReference>
<dbReference type="Proteomes" id="UP000770717">
    <property type="component" value="Unassembled WGS sequence"/>
</dbReference>
<keyword evidence="1" id="KW-0863">Zinc-finger</keyword>
<dbReference type="Pfam" id="PF26034">
    <property type="entry name" value="PHAT_SMAUG"/>
    <property type="match status" value="1"/>
</dbReference>
<keyword evidence="1" id="KW-0862">Zinc</keyword>
<evidence type="ECO:0000259" key="3">
    <source>
        <dbReference type="PROSITE" id="PS50158"/>
    </source>
</evidence>
<dbReference type="OrthoDB" id="6361509at2759"/>
<dbReference type="PANTHER" id="PTHR46939:SF1">
    <property type="entry name" value="ZINC FINGER CCHC DOMAIN-CONTAINING PROTEIN 2"/>
    <property type="match status" value="1"/>
</dbReference>
<comment type="caution">
    <text evidence="4">The sequence shown here is derived from an EMBL/GenBank/DDBJ whole genome shotgun (WGS) entry which is preliminary data.</text>
</comment>
<dbReference type="InterPro" id="IPR042793">
    <property type="entry name" value="ZCCHC2"/>
</dbReference>
<feature type="region of interest" description="Disordered" evidence="2">
    <location>
        <begin position="361"/>
        <end position="381"/>
    </location>
</feature>
<feature type="domain" description="CCHC-type" evidence="3">
    <location>
        <begin position="992"/>
        <end position="1007"/>
    </location>
</feature>
<dbReference type="PANTHER" id="PTHR46939">
    <property type="entry name" value="ZINC FINGER CCHC DOMAIN-CONTAINING PROTEIN 2"/>
    <property type="match status" value="1"/>
</dbReference>
<evidence type="ECO:0000256" key="2">
    <source>
        <dbReference type="SAM" id="MobiDB-lite"/>
    </source>
</evidence>
<keyword evidence="1" id="KW-0479">Metal-binding</keyword>
<dbReference type="SMART" id="SM00343">
    <property type="entry name" value="ZnF_C2HC"/>
    <property type="match status" value="1"/>
</dbReference>
<accession>A0A8J6F0X7</accession>
<dbReference type="InterPro" id="IPR036871">
    <property type="entry name" value="PX_dom_sf"/>
</dbReference>
<feature type="compositionally biased region" description="Basic and acidic residues" evidence="2">
    <location>
        <begin position="510"/>
        <end position="535"/>
    </location>
</feature>
<feature type="compositionally biased region" description="Pro residues" evidence="2">
    <location>
        <begin position="817"/>
        <end position="831"/>
    </location>
</feature>
<sequence>MRRHRRCNMTYGNTPRQGGGAKGIPRAANQRAGRHGSGCGTRGKRTSVLEVLAGSSFPARQGDHGTGLASPLRMLKMRLPQRKSRHTAAEDGGMCSRPCPARSGALQREAVYEWFVRTLGPAQRLEFACGLLDLCSENREVAGRLYRLLLPESERLLGEREPAEELLLLLTMSSLHPAFSFHQRVTLRERLERLREENIHEYLPSSDGRVLDGSIGTHNGVGGTAHAPQQEAVHISSINVKYVQRRRADKNSDYTFEVTWSDNSRTSVTKSHRELLEFLLMLPKELSNENLDKNILEALQLGRKRQEFPYCDLEPIVKQIFSSPSQALFQNQKVYSFFRNINAEPTHSSSHLQPCSKYCKSQEDSSETSSQEEDIAHHTSAHKKSGKCLVTNFIATKSSPCDGTRVLHGERNGKDWSRNNGVSEHYLSIGHQRPLDKRSLHSLERELPDRNAQKQNGRPAYKANGVKSPPNLRTLTGEEPTLEVGSEHETCGETSSESYSSPPSPHHNRRESFESEEEKDRDTDSNSEDSTKHVSDFTTFGAVKASTAKLSEQLHKEGSAPETTNNSKFSHFHVLPPLHCVMPNGADKLEHGLPPSIPTNGKTLSMLVSPVSMSPVREVFHQSSPGVVAPTVASVVGESEKSVDLLPSNLPVPSTFLPRNCHPSSPALHIPVHRMKLPTQGPAENCTVNGSTQTNLGLGTANAGFISLHNPSGFPASPVTASDPLAKPITQMASLNQVVPHPDGSSGTMPAATNLKLVLPAANLPSAPSAVPFPLSAPALPSGVVPSPNTNVLNASAAISATQPANGSISQLQSIPPIVPTHSPGPAPSPSPALTHSTAQSDSTSFISAAVGNTSTSGPLPPPQPVGQGACGSCGRRCGCGNSGAVPFGNFYYPNPITGQMYTRVPPLFIPSLCNNTYLSQAHQSNGTQFPVFLHQAPYTSGLIHDPVLGGQANYGMQQMASFARLYPMYPATNVVGNANGSVTKKNGNVSCYNCGVNGHYAQDCKQPPMEASLQGTFRLRYLLNPSNDSLDSAD</sequence>
<dbReference type="GO" id="GO:0008270">
    <property type="term" value="F:zinc ion binding"/>
    <property type="evidence" value="ECO:0007669"/>
    <property type="project" value="UniProtKB-KW"/>
</dbReference>
<proteinExistence type="predicted"/>
<feature type="region of interest" description="Disordered" evidence="2">
    <location>
        <begin position="447"/>
        <end position="536"/>
    </location>
</feature>
<name>A0A8J6F0X7_ELECQ</name>
<dbReference type="InterPro" id="IPR001878">
    <property type="entry name" value="Znf_CCHC"/>
</dbReference>
<dbReference type="InterPro" id="IPR036875">
    <property type="entry name" value="Znf_CCHC_sf"/>
</dbReference>